<evidence type="ECO:0000256" key="6">
    <source>
        <dbReference type="ARBA" id="ARBA00023187"/>
    </source>
</evidence>
<dbReference type="InterPro" id="IPR027248">
    <property type="entry name" value="Sm_D2"/>
</dbReference>
<evidence type="ECO:0000256" key="3">
    <source>
        <dbReference type="ARBA" id="ARBA00008146"/>
    </source>
</evidence>
<evidence type="ECO:0000256" key="5">
    <source>
        <dbReference type="ARBA" id="ARBA00022664"/>
    </source>
</evidence>
<reference evidence="11" key="1">
    <citation type="submission" date="2019-12" db="EMBL/GenBank/DDBJ databases">
        <title>Genome sequencing and annotation of Brassica cretica.</title>
        <authorList>
            <person name="Studholme D.J."/>
            <person name="Sarris P.F."/>
        </authorList>
    </citation>
    <scope>NUCLEOTIDE SEQUENCE</scope>
    <source>
        <strain evidence="11">PFS-102/07</strain>
        <tissue evidence="11">Leaf</tissue>
    </source>
</reference>
<dbReference type="GO" id="GO:0008380">
    <property type="term" value="P:RNA splicing"/>
    <property type="evidence" value="ECO:0007669"/>
    <property type="project" value="UniProtKB-KW"/>
</dbReference>
<dbReference type="SMART" id="SM00651">
    <property type="entry name" value="Sm"/>
    <property type="match status" value="2"/>
</dbReference>
<dbReference type="GO" id="GO:0006397">
    <property type="term" value="P:mRNA processing"/>
    <property type="evidence" value="ECO:0007669"/>
    <property type="project" value="UniProtKB-KW"/>
</dbReference>
<evidence type="ECO:0000256" key="2">
    <source>
        <dbReference type="ARBA" id="ARBA00004514"/>
    </source>
</evidence>
<organism evidence="11">
    <name type="scientific">Brassica cretica</name>
    <name type="common">Mustard</name>
    <dbReference type="NCBI Taxonomy" id="69181"/>
    <lineage>
        <taxon>Eukaryota</taxon>
        <taxon>Viridiplantae</taxon>
        <taxon>Streptophyta</taxon>
        <taxon>Embryophyta</taxon>
        <taxon>Tracheophyta</taxon>
        <taxon>Spermatophyta</taxon>
        <taxon>Magnoliopsida</taxon>
        <taxon>eudicotyledons</taxon>
        <taxon>Gunneridae</taxon>
        <taxon>Pentapetalae</taxon>
        <taxon>rosids</taxon>
        <taxon>malvids</taxon>
        <taxon>Brassicales</taxon>
        <taxon>Brassicaceae</taxon>
        <taxon>Brassiceae</taxon>
        <taxon>Brassica</taxon>
    </lineage>
</organism>
<dbReference type="SUPFAM" id="SSF50182">
    <property type="entry name" value="Sm-like ribonucleoproteins"/>
    <property type="match status" value="2"/>
</dbReference>
<dbReference type="EMBL" id="QGKY02000164">
    <property type="protein sequence ID" value="KAF2594963.1"/>
    <property type="molecule type" value="Genomic_DNA"/>
</dbReference>
<dbReference type="InterPro" id="IPR001163">
    <property type="entry name" value="Sm_dom_euk/arc"/>
</dbReference>
<evidence type="ECO:0000313" key="11">
    <source>
        <dbReference type="EMBL" id="KAF2594963.1"/>
    </source>
</evidence>
<dbReference type="InterPro" id="IPR047575">
    <property type="entry name" value="Sm"/>
</dbReference>
<dbReference type="Gene3D" id="2.30.30.100">
    <property type="match status" value="2"/>
</dbReference>
<evidence type="ECO:0000256" key="7">
    <source>
        <dbReference type="ARBA" id="ARBA00023242"/>
    </source>
</evidence>
<protein>
    <recommendedName>
        <fullName evidence="9">Small nuclear ribonucleoprotein Sm D2</fullName>
        <shortName evidence="9">Sm-D2</shortName>
    </recommendedName>
    <alternativeName>
        <fullName evidence="9">snRNP core protein D2</fullName>
    </alternativeName>
</protein>
<keyword evidence="7 9" id="KW-0539">Nucleus</keyword>
<evidence type="ECO:0000256" key="8">
    <source>
        <dbReference type="ARBA" id="ARBA00023274"/>
    </source>
</evidence>
<proteinExistence type="inferred from homology"/>
<dbReference type="AlphaFoldDB" id="A0A8S9KNT9"/>
<gene>
    <name evidence="11" type="ORF">F2Q70_00045149</name>
</gene>
<sequence length="179" mass="21172">QEKTEEEEFNTGPLSVLMMSVKNDTQVLINCCNNRKLIGCVRDFERHCNMVLENVREMRIEVIFLFDRRWVVSIVDCRELEDRGGCENSLIQPEKPMEKDLSQEKTEEEEFNTGPLSVLMMSVKNDTHVLINCCNNRKLIGCVRDFERHCNMVLENIREMRIEVIFLFDRYMFSVYSCI</sequence>
<evidence type="ECO:0000256" key="1">
    <source>
        <dbReference type="ARBA" id="ARBA00004123"/>
    </source>
</evidence>
<accession>A0A8S9KNT9</accession>
<feature type="non-terminal residue" evidence="11">
    <location>
        <position position="1"/>
    </location>
</feature>
<dbReference type="PROSITE" id="PS52002">
    <property type="entry name" value="SM"/>
    <property type="match status" value="1"/>
</dbReference>
<evidence type="ECO:0000259" key="10">
    <source>
        <dbReference type="PROSITE" id="PS52002"/>
    </source>
</evidence>
<evidence type="ECO:0000256" key="4">
    <source>
        <dbReference type="ARBA" id="ARBA00022490"/>
    </source>
</evidence>
<keyword evidence="4" id="KW-0963">Cytoplasm</keyword>
<keyword evidence="5 9" id="KW-0507">mRNA processing</keyword>
<dbReference type="Pfam" id="PF01423">
    <property type="entry name" value="LSM"/>
    <property type="match status" value="2"/>
</dbReference>
<dbReference type="GO" id="GO:0030532">
    <property type="term" value="C:small nuclear ribonucleoprotein complex"/>
    <property type="evidence" value="ECO:0007669"/>
    <property type="project" value="InterPro"/>
</dbReference>
<dbReference type="PANTHER" id="PTHR12777">
    <property type="entry name" value="SMALL NUCLEAR RIBONUCLEOPROTEIN SM D2"/>
    <property type="match status" value="1"/>
</dbReference>
<dbReference type="GO" id="GO:0003723">
    <property type="term" value="F:RNA binding"/>
    <property type="evidence" value="ECO:0007669"/>
    <property type="project" value="InterPro"/>
</dbReference>
<name>A0A8S9KNT9_BRACR</name>
<comment type="similarity">
    <text evidence="3 9">Belongs to the snRNP core protein family.</text>
</comment>
<comment type="caution">
    <text evidence="11">The sequence shown here is derived from an EMBL/GenBank/DDBJ whole genome shotgun (WGS) entry which is preliminary data.</text>
</comment>
<dbReference type="GO" id="GO:0005829">
    <property type="term" value="C:cytosol"/>
    <property type="evidence" value="ECO:0007669"/>
    <property type="project" value="UniProtKB-SubCell"/>
</dbReference>
<keyword evidence="6 9" id="KW-0508">mRNA splicing</keyword>
<comment type="subcellular location">
    <subcellularLocation>
        <location evidence="2">Cytoplasm</location>
        <location evidence="2">Cytosol</location>
    </subcellularLocation>
    <subcellularLocation>
        <location evidence="1 9">Nucleus</location>
    </subcellularLocation>
</comment>
<evidence type="ECO:0000256" key="9">
    <source>
        <dbReference type="RuleBase" id="RU365051"/>
    </source>
</evidence>
<keyword evidence="8 9" id="KW-0687">Ribonucleoprotein</keyword>
<feature type="domain" description="Sm" evidence="10">
    <location>
        <begin position="116"/>
        <end position="179"/>
    </location>
</feature>
<dbReference type="InterPro" id="IPR010920">
    <property type="entry name" value="LSM_dom_sf"/>
</dbReference>